<dbReference type="Proteomes" id="UP000003532">
    <property type="component" value="Unassembled WGS sequence"/>
</dbReference>
<protein>
    <submittedName>
        <fullName evidence="1">Uncharacterized protein</fullName>
    </submittedName>
</protein>
<proteinExistence type="predicted"/>
<reference evidence="1 2" key="1">
    <citation type="journal article" date="2011" name="BMC Genomics">
        <title>Genome sequencing reveals diversification of virulence factor content and possible host adaptation in distinct subpopulations of Salmonella enterica.</title>
        <authorList>
            <person name="den Bakker H.C."/>
            <person name="Moreno Switt A.I."/>
            <person name="Govoni G."/>
            <person name="Cummings C.A."/>
            <person name="Ranieri M.L."/>
            <person name="Degoricija L."/>
            <person name="Hoelzer K."/>
            <person name="Rodriguez-Rivera L.D."/>
            <person name="Brown S."/>
            <person name="Bolchacova E."/>
            <person name="Furtado M.R."/>
            <person name="Wiedmann M."/>
        </authorList>
    </citation>
    <scope>NUCLEOTIDE SEQUENCE [LARGE SCALE GENOMIC DNA]</scope>
    <source>
        <strain evidence="1 2">R8-3668</strain>
    </source>
</reference>
<gene>
    <name evidence="1" type="ORF">LTSEINV_2769</name>
</gene>
<comment type="caution">
    <text evidence="1">The sequence shown here is derived from an EMBL/GenBank/DDBJ whole genome shotgun (WGS) entry which is preliminary data.</text>
</comment>
<dbReference type="AlphaFoldDB" id="G5NDN7"/>
<dbReference type="EMBL" id="AFCO01000909">
    <property type="protein sequence ID" value="EHC57318.1"/>
    <property type="molecule type" value="Genomic_DNA"/>
</dbReference>
<organism evidence="1 2">
    <name type="scientific">Salmonella enterica subsp. enterica serovar Inverness str. R8-3668</name>
    <dbReference type="NCBI Taxonomy" id="913075"/>
    <lineage>
        <taxon>Bacteria</taxon>
        <taxon>Pseudomonadati</taxon>
        <taxon>Pseudomonadota</taxon>
        <taxon>Gammaproteobacteria</taxon>
        <taxon>Enterobacterales</taxon>
        <taxon>Enterobacteriaceae</taxon>
        <taxon>Salmonella</taxon>
    </lineage>
</organism>
<name>G5NDN7_SALET</name>
<evidence type="ECO:0000313" key="2">
    <source>
        <dbReference type="Proteomes" id="UP000003532"/>
    </source>
</evidence>
<sequence length="52" mass="5784">MPMRLFILSTMALIRRCLLAFISFSLAMISGEMGVSPASHRCLVAELLSWVI</sequence>
<evidence type="ECO:0000313" key="1">
    <source>
        <dbReference type="EMBL" id="EHC57318.1"/>
    </source>
</evidence>
<dbReference type="BioCyc" id="SENT913075:G120P-1723-MONOMER"/>
<accession>G5NDN7</accession>